<keyword evidence="10" id="KW-1185">Reference proteome</keyword>
<evidence type="ECO:0000256" key="1">
    <source>
        <dbReference type="ARBA" id="ARBA00009747"/>
    </source>
</evidence>
<reference evidence="9 10" key="1">
    <citation type="journal article" date="2004" name="Science">
        <title>A predator unmasked: life cycle of Bdellovibrio bacteriovorus from a genomic perspective.</title>
        <authorList>
            <person name="Rendulic S."/>
            <person name="Jagtap P."/>
            <person name="Rosinus A."/>
            <person name="Eppinger M."/>
            <person name="Baar C."/>
            <person name="Lanz C."/>
            <person name="Keller H."/>
            <person name="Lambert C."/>
            <person name="Evans K.J."/>
            <person name="Goesmann A."/>
            <person name="Meyer F."/>
            <person name="Sockett R.E."/>
            <person name="Schuster S.C."/>
        </authorList>
    </citation>
    <scope>NUCLEOTIDE SEQUENCE [LARGE SCALE GENOMIC DNA]</scope>
    <source>
        <strain evidence="10">ATCC 15356 / DSM 50701 / NCIMB 9529 / HD100</strain>
    </source>
</reference>
<keyword evidence="2 8" id="KW-0808">Transferase</keyword>
<comment type="cofactor">
    <cofactor evidence="8">
        <name>Mg(2+)</name>
        <dbReference type="ChEBI" id="CHEBI:18420"/>
    </cofactor>
    <cofactor evidence="8">
        <name>Mn(2+)</name>
        <dbReference type="ChEBI" id="CHEBI:29035"/>
    </cofactor>
</comment>
<comment type="catalytic activity">
    <reaction evidence="8">
        <text>L-seryl-[protein] + UTP = O-(5'-uridylyl)-L-seryl-[protein] + diphosphate</text>
        <dbReference type="Rhea" id="RHEA:64604"/>
        <dbReference type="Rhea" id="RHEA-COMP:9863"/>
        <dbReference type="Rhea" id="RHEA-COMP:16635"/>
        <dbReference type="ChEBI" id="CHEBI:29999"/>
        <dbReference type="ChEBI" id="CHEBI:33019"/>
        <dbReference type="ChEBI" id="CHEBI:46398"/>
        <dbReference type="ChEBI" id="CHEBI:156051"/>
    </reaction>
</comment>
<feature type="binding site" evidence="8">
    <location>
        <position position="137"/>
    </location>
    <ligand>
        <name>ATP</name>
        <dbReference type="ChEBI" id="CHEBI:30616"/>
    </ligand>
</feature>
<comment type="catalytic activity">
    <reaction evidence="8">
        <text>L-threonyl-[protein] + ATP = 3-O-(5'-adenylyl)-L-threonyl-[protein] + diphosphate</text>
        <dbReference type="Rhea" id="RHEA:54292"/>
        <dbReference type="Rhea" id="RHEA-COMP:11060"/>
        <dbReference type="Rhea" id="RHEA-COMP:13847"/>
        <dbReference type="ChEBI" id="CHEBI:30013"/>
        <dbReference type="ChEBI" id="CHEBI:30616"/>
        <dbReference type="ChEBI" id="CHEBI:33019"/>
        <dbReference type="ChEBI" id="CHEBI:138113"/>
        <dbReference type="EC" id="2.7.7.108"/>
    </reaction>
</comment>
<feature type="binding site" evidence="8">
    <location>
        <position position="118"/>
    </location>
    <ligand>
        <name>ATP</name>
        <dbReference type="ChEBI" id="CHEBI:30616"/>
    </ligand>
</feature>
<dbReference type="AlphaFoldDB" id="Q6MM45"/>
<dbReference type="PANTHER" id="PTHR32057:SF14">
    <property type="entry name" value="PROTEIN ADENYLYLTRANSFERASE SELO, MITOCHONDRIAL"/>
    <property type="match status" value="1"/>
</dbReference>
<dbReference type="EC" id="2.7.7.-" evidence="8"/>
<name>Q6MM45_BDEBA</name>
<dbReference type="STRING" id="264462.Bd1799"/>
<dbReference type="KEGG" id="bba:Bd1799"/>
<dbReference type="GO" id="GO:0000287">
    <property type="term" value="F:magnesium ion binding"/>
    <property type="evidence" value="ECO:0007669"/>
    <property type="project" value="UniProtKB-UniRule"/>
</dbReference>
<dbReference type="HAMAP" id="MF_00692">
    <property type="entry name" value="SelO"/>
    <property type="match status" value="1"/>
</dbReference>
<dbReference type="EC" id="2.7.7.108" evidence="8"/>
<keyword evidence="4 8" id="KW-0479">Metal-binding</keyword>
<evidence type="ECO:0000256" key="8">
    <source>
        <dbReference type="HAMAP-Rule" id="MF_00692"/>
    </source>
</evidence>
<dbReference type="PANTHER" id="PTHR32057">
    <property type="entry name" value="PROTEIN ADENYLYLTRANSFERASE SELO, MITOCHONDRIAL"/>
    <property type="match status" value="1"/>
</dbReference>
<comment type="similarity">
    <text evidence="1 8">Belongs to the SELO family.</text>
</comment>
<feature type="binding site" evidence="8">
    <location>
        <position position="150"/>
    </location>
    <ligand>
        <name>ATP</name>
        <dbReference type="ChEBI" id="CHEBI:30616"/>
    </ligand>
</feature>
<feature type="binding site" evidence="8">
    <location>
        <position position="149"/>
    </location>
    <ligand>
        <name>ATP</name>
        <dbReference type="ChEBI" id="CHEBI:30616"/>
    </ligand>
</feature>
<feature type="active site" description="Proton acceptor" evidence="8">
    <location>
        <position position="281"/>
    </location>
</feature>
<evidence type="ECO:0000256" key="5">
    <source>
        <dbReference type="ARBA" id="ARBA00022741"/>
    </source>
</evidence>
<dbReference type="HOGENOM" id="CLU_010245_0_0_7"/>
<accession>Q6MM45</accession>
<feature type="binding site" evidence="8">
    <location>
        <position position="291"/>
    </location>
    <ligand>
        <name>Mg(2+)</name>
        <dbReference type="ChEBI" id="CHEBI:18420"/>
    </ligand>
</feature>
<comment type="catalytic activity">
    <reaction evidence="8">
        <text>L-tyrosyl-[protein] + ATP = O-(5'-adenylyl)-L-tyrosyl-[protein] + diphosphate</text>
        <dbReference type="Rhea" id="RHEA:54288"/>
        <dbReference type="Rhea" id="RHEA-COMP:10136"/>
        <dbReference type="Rhea" id="RHEA-COMP:13846"/>
        <dbReference type="ChEBI" id="CHEBI:30616"/>
        <dbReference type="ChEBI" id="CHEBI:33019"/>
        <dbReference type="ChEBI" id="CHEBI:46858"/>
        <dbReference type="ChEBI" id="CHEBI:83624"/>
        <dbReference type="EC" id="2.7.7.108"/>
    </reaction>
</comment>
<evidence type="ECO:0000256" key="7">
    <source>
        <dbReference type="ARBA" id="ARBA00022842"/>
    </source>
</evidence>
<dbReference type="eggNOG" id="COG0397">
    <property type="taxonomic scope" value="Bacteria"/>
</dbReference>
<comment type="function">
    <text evidence="8">Nucleotidyltransferase involved in the post-translational modification of proteins. It can catalyze the addition of adenosine monophosphate (AMP) or uridine monophosphate (UMP) to a protein, resulting in modifications known as AMPylation and UMPylation.</text>
</comment>
<evidence type="ECO:0000256" key="2">
    <source>
        <dbReference type="ARBA" id="ARBA00022679"/>
    </source>
</evidence>
<dbReference type="EMBL" id="BX842650">
    <property type="protein sequence ID" value="CAE79660.1"/>
    <property type="molecule type" value="Genomic_DNA"/>
</dbReference>
<evidence type="ECO:0000256" key="3">
    <source>
        <dbReference type="ARBA" id="ARBA00022695"/>
    </source>
</evidence>
<evidence type="ECO:0000313" key="10">
    <source>
        <dbReference type="Proteomes" id="UP000008080"/>
    </source>
</evidence>
<feature type="binding site" evidence="8">
    <location>
        <position position="291"/>
    </location>
    <ligand>
        <name>ATP</name>
        <dbReference type="ChEBI" id="CHEBI:30616"/>
    </ligand>
</feature>
<gene>
    <name evidence="8" type="primary">ydiU</name>
    <name evidence="8" type="synonym">selO</name>
    <name evidence="9" type="ordered locus">Bd1799</name>
</gene>
<keyword evidence="8" id="KW-0464">Manganese</keyword>
<feature type="binding site" evidence="8">
    <location>
        <position position="115"/>
    </location>
    <ligand>
        <name>ATP</name>
        <dbReference type="ChEBI" id="CHEBI:30616"/>
    </ligand>
</feature>
<feature type="binding site" evidence="8">
    <location>
        <position position="203"/>
    </location>
    <ligand>
        <name>ATP</name>
        <dbReference type="ChEBI" id="CHEBI:30616"/>
    </ligand>
</feature>
<keyword evidence="5 8" id="KW-0547">Nucleotide-binding</keyword>
<dbReference type="GO" id="GO:0030145">
    <property type="term" value="F:manganese ion binding"/>
    <property type="evidence" value="ECO:0007669"/>
    <property type="project" value="UniProtKB-UniRule"/>
</dbReference>
<dbReference type="GO" id="GO:0005524">
    <property type="term" value="F:ATP binding"/>
    <property type="evidence" value="ECO:0007669"/>
    <property type="project" value="UniProtKB-UniRule"/>
</dbReference>
<dbReference type="NCBIfam" id="NF000658">
    <property type="entry name" value="PRK00029.1"/>
    <property type="match status" value="1"/>
</dbReference>
<comment type="catalytic activity">
    <reaction evidence="8">
        <text>L-histidyl-[protein] + UTP = N(tele)-(5'-uridylyl)-L-histidyl-[protein] + diphosphate</text>
        <dbReference type="Rhea" id="RHEA:83891"/>
        <dbReference type="Rhea" id="RHEA-COMP:9745"/>
        <dbReference type="Rhea" id="RHEA-COMP:20239"/>
        <dbReference type="ChEBI" id="CHEBI:29979"/>
        <dbReference type="ChEBI" id="CHEBI:33019"/>
        <dbReference type="ChEBI" id="CHEBI:46398"/>
        <dbReference type="ChEBI" id="CHEBI:233474"/>
    </reaction>
</comment>
<proteinExistence type="inferred from homology"/>
<comment type="catalytic activity">
    <reaction evidence="8">
        <text>L-tyrosyl-[protein] + UTP = O-(5'-uridylyl)-L-tyrosyl-[protein] + diphosphate</text>
        <dbReference type="Rhea" id="RHEA:83887"/>
        <dbReference type="Rhea" id="RHEA-COMP:10136"/>
        <dbReference type="Rhea" id="RHEA-COMP:20238"/>
        <dbReference type="ChEBI" id="CHEBI:33019"/>
        <dbReference type="ChEBI" id="CHEBI:46398"/>
        <dbReference type="ChEBI" id="CHEBI:46858"/>
        <dbReference type="ChEBI" id="CHEBI:90602"/>
    </reaction>
</comment>
<comment type="catalytic activity">
    <reaction evidence="8">
        <text>L-seryl-[protein] + ATP = 3-O-(5'-adenylyl)-L-seryl-[protein] + diphosphate</text>
        <dbReference type="Rhea" id="RHEA:58120"/>
        <dbReference type="Rhea" id="RHEA-COMP:9863"/>
        <dbReference type="Rhea" id="RHEA-COMP:15073"/>
        <dbReference type="ChEBI" id="CHEBI:29999"/>
        <dbReference type="ChEBI" id="CHEBI:30616"/>
        <dbReference type="ChEBI" id="CHEBI:33019"/>
        <dbReference type="ChEBI" id="CHEBI:142516"/>
        <dbReference type="EC" id="2.7.7.108"/>
    </reaction>
</comment>
<feature type="binding site" evidence="8">
    <location>
        <position position="282"/>
    </location>
    <ligand>
        <name>Mg(2+)</name>
        <dbReference type="ChEBI" id="CHEBI:18420"/>
    </ligand>
</feature>
<keyword evidence="6 8" id="KW-0067">ATP-binding</keyword>
<evidence type="ECO:0000256" key="4">
    <source>
        <dbReference type="ARBA" id="ARBA00022723"/>
    </source>
</evidence>
<protein>
    <recommendedName>
        <fullName evidence="8">Protein nucleotidyltransferase YdiU</fullName>
        <ecNumber evidence="8">2.7.7.-</ecNumber>
    </recommendedName>
    <alternativeName>
        <fullName evidence="8">Protein adenylyltransferase YdiU</fullName>
        <ecNumber evidence="8">2.7.7.108</ecNumber>
    </alternativeName>
    <alternativeName>
        <fullName evidence="8">Protein uridylyltransferase YdiU</fullName>
        <ecNumber evidence="8">2.7.7.-</ecNumber>
    </alternativeName>
</protein>
<dbReference type="Proteomes" id="UP000008080">
    <property type="component" value="Chromosome"/>
</dbReference>
<keyword evidence="7 8" id="KW-0460">Magnesium</keyword>
<evidence type="ECO:0000313" key="9">
    <source>
        <dbReference type="EMBL" id="CAE79660.1"/>
    </source>
</evidence>
<dbReference type="InterPro" id="IPR003846">
    <property type="entry name" value="SelO"/>
</dbReference>
<feature type="binding site" evidence="8">
    <location>
        <position position="210"/>
    </location>
    <ligand>
        <name>ATP</name>
        <dbReference type="ChEBI" id="CHEBI:30616"/>
    </ligand>
</feature>
<keyword evidence="3 8" id="KW-0548">Nucleotidyltransferase</keyword>
<sequence length="499" mass="56788">MESPLSPKCKLLSTRLPFAFPLGKEDKEQVSTPFIPPIYELGPDFYDEVRPAVFPKALLRYRNQDAAESVGLGLLTPQEWQKHFWAFESLPQNIKTPLALRYHGHQFRSYNPDLGDGRGFLFAQVRDQDRLLDLGTKGSGTTPYSRRGDGRLTLKGAFREILATELLQSYGVNTSKTFSVFETGESLERHDEPSPTRAGVLVRLSHSHIRFGTFQRLAFFNQTDNIKKLLHYCVRHYYPHLTGFSEAELAAEFLRAVSQKTAETVAAWMMAGFVHGVLNTDNMNITGESFDYGPYRFLPVYDPAFTAAYFDQSGLYCFGRQPSAVLWNLHQLGGALKTAYPELAVPELLEEFGDTFNVEVQNRLLKRLNLKNPLQEITAIHDLNAELVSGIFQFMDTEKGAFEQTLYDLHSGASPERLHRSVQKDLYQKESFNNLRETLACFEIEDEDKARHSYLQTGKACALVIDELEALWAPIAEQDDWGPFERKLLEIRSFRGLYG</sequence>
<feature type="binding site" evidence="8">
    <location>
        <position position="117"/>
    </location>
    <ligand>
        <name>ATP</name>
        <dbReference type="ChEBI" id="CHEBI:30616"/>
    </ligand>
</feature>
<evidence type="ECO:0000256" key="6">
    <source>
        <dbReference type="ARBA" id="ARBA00022840"/>
    </source>
</evidence>
<organism evidence="9 10">
    <name type="scientific">Bdellovibrio bacteriovorus (strain ATCC 15356 / DSM 50701 / NCIMB 9529 / HD100)</name>
    <dbReference type="NCBI Taxonomy" id="264462"/>
    <lineage>
        <taxon>Bacteria</taxon>
        <taxon>Pseudomonadati</taxon>
        <taxon>Bdellovibrionota</taxon>
        <taxon>Bdellovibrionia</taxon>
        <taxon>Bdellovibrionales</taxon>
        <taxon>Pseudobdellovibrionaceae</taxon>
        <taxon>Bdellovibrio</taxon>
    </lineage>
</organism>
<dbReference type="Pfam" id="PF02696">
    <property type="entry name" value="SelO"/>
    <property type="match status" value="1"/>
</dbReference>
<dbReference type="GO" id="GO:0070733">
    <property type="term" value="F:AMPylase activity"/>
    <property type="evidence" value="ECO:0007669"/>
    <property type="project" value="UniProtKB-EC"/>
</dbReference>